<protein>
    <submittedName>
        <fullName evidence="2">Uncharacterized protein</fullName>
    </submittedName>
</protein>
<name>A0A2P6QH78_ROSCH</name>
<dbReference type="Proteomes" id="UP000238479">
    <property type="component" value="Chromosome 5"/>
</dbReference>
<accession>A0A2P6QH78</accession>
<keyword evidence="3" id="KW-1185">Reference proteome</keyword>
<sequence>MAGPDASFVDEICQGDETVSKGVRNLAIFFETLGASYPDTRKQFSSRARAPSSKTSNRKGCGGSTGSGFALGTYTYTPVDFSSKFRGPVAGGGPSMDKAVPCNECSKEHPPYSYCPYAPCHICYKVHHHSYCPYFDHVPQGATFHHGYEIICGCGNEFNEDKWVCTSCGGSRAVLKAKHCSICNSVKQHGTYECPKDKVLAAKYKLARDKRRSVVPNRIPYETVCIPKSSSEKIYVPTPPPGWVCGHMKEGS</sequence>
<comment type="caution">
    <text evidence="2">The sequence shown here is derived from an EMBL/GenBank/DDBJ whole genome shotgun (WGS) entry which is preliminary data.</text>
</comment>
<reference evidence="2 3" key="1">
    <citation type="journal article" date="2018" name="Nat. Genet.">
        <title>The Rosa genome provides new insights in the design of modern roses.</title>
        <authorList>
            <person name="Bendahmane M."/>
        </authorList>
    </citation>
    <scope>NUCLEOTIDE SEQUENCE [LARGE SCALE GENOMIC DNA]</scope>
    <source>
        <strain evidence="3">cv. Old Blush</strain>
    </source>
</reference>
<dbReference type="Gramene" id="PRQ33520">
    <property type="protein sequence ID" value="PRQ33520"/>
    <property type="gene ID" value="RchiOBHm_Chr5g0058561"/>
</dbReference>
<dbReference type="OrthoDB" id="10390347at2759"/>
<organism evidence="2 3">
    <name type="scientific">Rosa chinensis</name>
    <name type="common">China rose</name>
    <dbReference type="NCBI Taxonomy" id="74649"/>
    <lineage>
        <taxon>Eukaryota</taxon>
        <taxon>Viridiplantae</taxon>
        <taxon>Streptophyta</taxon>
        <taxon>Embryophyta</taxon>
        <taxon>Tracheophyta</taxon>
        <taxon>Spermatophyta</taxon>
        <taxon>Magnoliopsida</taxon>
        <taxon>eudicotyledons</taxon>
        <taxon>Gunneridae</taxon>
        <taxon>Pentapetalae</taxon>
        <taxon>rosids</taxon>
        <taxon>fabids</taxon>
        <taxon>Rosales</taxon>
        <taxon>Rosaceae</taxon>
        <taxon>Rosoideae</taxon>
        <taxon>Rosoideae incertae sedis</taxon>
        <taxon>Rosa</taxon>
    </lineage>
</organism>
<evidence type="ECO:0000313" key="3">
    <source>
        <dbReference type="Proteomes" id="UP000238479"/>
    </source>
</evidence>
<evidence type="ECO:0000313" key="2">
    <source>
        <dbReference type="EMBL" id="PRQ33520.1"/>
    </source>
</evidence>
<dbReference type="AlphaFoldDB" id="A0A2P6QH78"/>
<proteinExistence type="predicted"/>
<feature type="region of interest" description="Disordered" evidence="1">
    <location>
        <begin position="41"/>
        <end position="62"/>
    </location>
</feature>
<gene>
    <name evidence="2" type="ORF">RchiOBHm_Chr5g0058561</name>
</gene>
<evidence type="ECO:0000256" key="1">
    <source>
        <dbReference type="SAM" id="MobiDB-lite"/>
    </source>
</evidence>
<dbReference type="EMBL" id="PDCK01000043">
    <property type="protein sequence ID" value="PRQ33520.1"/>
    <property type="molecule type" value="Genomic_DNA"/>
</dbReference>